<keyword evidence="2" id="KW-0812">Transmembrane</keyword>
<dbReference type="InterPro" id="IPR044094">
    <property type="entry name" value="AtsA-like_MBL-fold"/>
</dbReference>
<dbReference type="Pfam" id="PF12706">
    <property type="entry name" value="Lactamase_B_2"/>
    <property type="match status" value="1"/>
</dbReference>
<keyword evidence="2" id="KW-0472">Membrane</keyword>
<sequence length="384" mass="41079">MALDAGFILKEYEFEFKFMFIGVGMTKRGKVVVGVLGVAVLLAGALYGALQVPAVQDALFTRAVEARAGHVRTELLEDDALHIVFCGTGSPLPDAERGQACIGVFAGGRFFLIDAGGGAAEKIAALQMPIGALSGVLLTHFHSDHIAGLPNIVLQSWAQGRHEPLKVYGPAGVKQVTDGFSAAYALDSVYRTAHHGAEIMPPSGARYAPEPVPLLNDFSEAVVLEEDGLKITAFRVGHAPVDPAYGYRIDYKDRSVVFSGDTVKHPNVVRHGKDADVMVHEALAPHMVETLARGIEPRLPDTAQILRDTLTYHTSPVEAAEAANEAGAGLLVYSHVVPPLPNALARSIFLRGVSEVRPANVKIGRDGLYLKLPVNSSDIQESQW</sequence>
<evidence type="ECO:0000313" key="5">
    <source>
        <dbReference type="Proteomes" id="UP000028702"/>
    </source>
</evidence>
<evidence type="ECO:0000256" key="1">
    <source>
        <dbReference type="ARBA" id="ARBA00022801"/>
    </source>
</evidence>
<feature type="domain" description="Metallo-beta-lactamase" evidence="3">
    <location>
        <begin position="98"/>
        <end position="313"/>
    </location>
</feature>
<dbReference type="AlphaFoldDB" id="A0A081B8D1"/>
<gene>
    <name evidence="4" type="ORF">M2A_0798</name>
</gene>
<evidence type="ECO:0000256" key="2">
    <source>
        <dbReference type="SAM" id="Phobius"/>
    </source>
</evidence>
<comment type="caution">
    <text evidence="4">The sequence shown here is derived from an EMBL/GenBank/DDBJ whole genome shotgun (WGS) entry which is preliminary data.</text>
</comment>
<dbReference type="SUPFAM" id="SSF56281">
    <property type="entry name" value="Metallo-hydrolase/oxidoreductase"/>
    <property type="match status" value="1"/>
</dbReference>
<accession>A0A081B8D1</accession>
<keyword evidence="2" id="KW-1133">Transmembrane helix</keyword>
<evidence type="ECO:0000313" key="4">
    <source>
        <dbReference type="EMBL" id="GAK44299.1"/>
    </source>
</evidence>
<dbReference type="eggNOG" id="COG1234">
    <property type="taxonomic scope" value="Bacteria"/>
</dbReference>
<dbReference type="GO" id="GO:0042781">
    <property type="term" value="F:3'-tRNA processing endoribonuclease activity"/>
    <property type="evidence" value="ECO:0007669"/>
    <property type="project" value="TreeGrafter"/>
</dbReference>
<proteinExistence type="predicted"/>
<dbReference type="Proteomes" id="UP000028702">
    <property type="component" value="Unassembled WGS sequence"/>
</dbReference>
<dbReference type="InterPro" id="IPR036866">
    <property type="entry name" value="RibonucZ/Hydroxyglut_hydro"/>
</dbReference>
<reference evidence="4 5" key="1">
    <citation type="submission" date="2014-07" db="EMBL/GenBank/DDBJ databases">
        <title>Tepidicaulis marinum gen. nov., sp. nov., a novel marine bacterium denitrifying nitrate to nitrous oxide strictly under microaerobic conditions.</title>
        <authorList>
            <person name="Takeuchi M."/>
            <person name="Yamagishi T."/>
            <person name="Kamagata Y."/>
            <person name="Oshima K."/>
            <person name="Hattori M."/>
            <person name="Katayama T."/>
            <person name="Hanada S."/>
            <person name="Tamaki H."/>
            <person name="Marumo K."/>
            <person name="Maeda H."/>
            <person name="Nedachi M."/>
            <person name="Iwasaki W."/>
            <person name="Suwa Y."/>
            <person name="Sakata S."/>
        </authorList>
    </citation>
    <scope>NUCLEOTIDE SEQUENCE [LARGE SCALE GENOMIC DNA]</scope>
    <source>
        <strain evidence="4 5">MA2</strain>
    </source>
</reference>
<keyword evidence="1" id="KW-0378">Hydrolase</keyword>
<dbReference type="EMBL" id="BBIO01000003">
    <property type="protein sequence ID" value="GAK44299.1"/>
    <property type="molecule type" value="Genomic_DNA"/>
</dbReference>
<dbReference type="CDD" id="cd07719">
    <property type="entry name" value="arylsulfatase_AtsA-like_MBL-fold"/>
    <property type="match status" value="1"/>
</dbReference>
<name>A0A081B8D1_9HYPH</name>
<dbReference type="PANTHER" id="PTHR46018">
    <property type="entry name" value="ZINC PHOSPHODIESTERASE ELAC PROTEIN 1"/>
    <property type="match status" value="1"/>
</dbReference>
<dbReference type="STRING" id="1333998.M2A_0798"/>
<dbReference type="SMART" id="SM00849">
    <property type="entry name" value="Lactamase_B"/>
    <property type="match status" value="1"/>
</dbReference>
<protein>
    <submittedName>
        <fullName evidence="4">Ribonuclease Z</fullName>
    </submittedName>
</protein>
<organism evidence="4 5">
    <name type="scientific">Tepidicaulis marinus</name>
    <dbReference type="NCBI Taxonomy" id="1333998"/>
    <lineage>
        <taxon>Bacteria</taxon>
        <taxon>Pseudomonadati</taxon>
        <taxon>Pseudomonadota</taxon>
        <taxon>Alphaproteobacteria</taxon>
        <taxon>Hyphomicrobiales</taxon>
        <taxon>Parvibaculaceae</taxon>
        <taxon>Tepidicaulis</taxon>
    </lineage>
</organism>
<keyword evidence="5" id="KW-1185">Reference proteome</keyword>
<dbReference type="InterPro" id="IPR001279">
    <property type="entry name" value="Metallo-B-lactamas"/>
</dbReference>
<dbReference type="Gene3D" id="3.60.15.10">
    <property type="entry name" value="Ribonuclease Z/Hydroxyacylglutathione hydrolase-like"/>
    <property type="match status" value="1"/>
</dbReference>
<evidence type="ECO:0000259" key="3">
    <source>
        <dbReference type="SMART" id="SM00849"/>
    </source>
</evidence>
<dbReference type="PANTHER" id="PTHR46018:SF2">
    <property type="entry name" value="ZINC PHOSPHODIESTERASE ELAC PROTEIN 1"/>
    <property type="match status" value="1"/>
</dbReference>
<feature type="transmembrane region" description="Helical" evidence="2">
    <location>
        <begin position="31"/>
        <end position="50"/>
    </location>
</feature>